<reference evidence="1 2" key="1">
    <citation type="submission" date="2019-02" db="EMBL/GenBank/DDBJ databases">
        <title>Deep-cultivation of Planctomycetes and their phenomic and genomic characterization uncovers novel biology.</title>
        <authorList>
            <person name="Wiegand S."/>
            <person name="Jogler M."/>
            <person name="Boedeker C."/>
            <person name="Pinto D."/>
            <person name="Vollmers J."/>
            <person name="Rivas-Marin E."/>
            <person name="Kohn T."/>
            <person name="Peeters S.H."/>
            <person name="Heuer A."/>
            <person name="Rast P."/>
            <person name="Oberbeckmann S."/>
            <person name="Bunk B."/>
            <person name="Jeske O."/>
            <person name="Meyerdierks A."/>
            <person name="Storesund J.E."/>
            <person name="Kallscheuer N."/>
            <person name="Luecker S."/>
            <person name="Lage O.M."/>
            <person name="Pohl T."/>
            <person name="Merkel B.J."/>
            <person name="Hornburger P."/>
            <person name="Mueller R.-W."/>
            <person name="Bruemmer F."/>
            <person name="Labrenz M."/>
            <person name="Spormann A.M."/>
            <person name="Op Den Camp H."/>
            <person name="Overmann J."/>
            <person name="Amann R."/>
            <person name="Jetten M.S.M."/>
            <person name="Mascher T."/>
            <person name="Medema M.H."/>
            <person name="Devos D.P."/>
            <person name="Kaster A.-K."/>
            <person name="Ovreas L."/>
            <person name="Rohde M."/>
            <person name="Galperin M.Y."/>
            <person name="Jogler C."/>
        </authorList>
    </citation>
    <scope>NUCLEOTIDE SEQUENCE [LARGE SCALE GENOMIC DNA]</scope>
    <source>
        <strain evidence="1 2">Pla100</strain>
    </source>
</reference>
<evidence type="ECO:0000313" key="2">
    <source>
        <dbReference type="Proteomes" id="UP000316213"/>
    </source>
</evidence>
<name>A0A5C6ADD3_9BACT</name>
<sequence>MSTATTFSEDRVATTQCTRCVLTDEDIPDFQVDEAGVCSTCIGFAERWGRHLKTRESREAKLEEAIRMVKEAGRDSRYDCVIGISGGVDSTYLAWKINQLGLRPIAVHFDNGWNSELAVQNIQSLTSKLKIDLMTFVVDWPEFRDLQRAYFRASVVDIEVPTDHGIYGTLFQTAVRHNVRYVLGGNNIATEGFMPNGWHYQKCDHINLLDIHRKFGTQPLKTYPLFDCRMKKSVAKRGVELLEILDLIEYSREEAVSVISGELNWRDYGVKHGESTFTKFYQGFVLPRKFGIDKRKAHLSTLIGTGELTREGALEILAKPVYSPSELRVEREYVLKKLGFTDAEFDTIMATPPRPHRDYETEGSLFYEHRWLLPARPIWEKTRDLLGLRRRPRPNHFEIR</sequence>
<evidence type="ECO:0008006" key="3">
    <source>
        <dbReference type="Google" id="ProtNLM"/>
    </source>
</evidence>
<dbReference type="InterPro" id="IPR014729">
    <property type="entry name" value="Rossmann-like_a/b/a_fold"/>
</dbReference>
<dbReference type="RefSeq" id="WP_197167909.1">
    <property type="nucleotide sequence ID" value="NZ_SJPM01000005.1"/>
</dbReference>
<accession>A0A5C6ADD3</accession>
<dbReference type="EMBL" id="SJPM01000005">
    <property type="protein sequence ID" value="TWT96263.1"/>
    <property type="molecule type" value="Genomic_DNA"/>
</dbReference>
<gene>
    <name evidence="1" type="ORF">Pla100_27400</name>
</gene>
<comment type="caution">
    <text evidence="1">The sequence shown here is derived from an EMBL/GenBank/DDBJ whole genome shotgun (WGS) entry which is preliminary data.</text>
</comment>
<dbReference type="NCBIfam" id="TIGR03573">
    <property type="entry name" value="WbuX"/>
    <property type="match status" value="1"/>
</dbReference>
<dbReference type="SUPFAM" id="SSF52402">
    <property type="entry name" value="Adenine nucleotide alpha hydrolases-like"/>
    <property type="match status" value="1"/>
</dbReference>
<protein>
    <recommendedName>
        <fullName evidence="3">N-acetyl sugar amidotransferase</fullName>
    </recommendedName>
</protein>
<evidence type="ECO:0000313" key="1">
    <source>
        <dbReference type="EMBL" id="TWT96263.1"/>
    </source>
</evidence>
<dbReference type="InterPro" id="IPR020022">
    <property type="entry name" value="N-acetyl_sugar_amidoTrfase"/>
</dbReference>
<dbReference type="AlphaFoldDB" id="A0A5C6ADD3"/>
<dbReference type="Proteomes" id="UP000316213">
    <property type="component" value="Unassembled WGS sequence"/>
</dbReference>
<organism evidence="1 2">
    <name type="scientific">Neorhodopirellula pilleata</name>
    <dbReference type="NCBI Taxonomy" id="2714738"/>
    <lineage>
        <taxon>Bacteria</taxon>
        <taxon>Pseudomonadati</taxon>
        <taxon>Planctomycetota</taxon>
        <taxon>Planctomycetia</taxon>
        <taxon>Pirellulales</taxon>
        <taxon>Pirellulaceae</taxon>
        <taxon>Neorhodopirellula</taxon>
    </lineage>
</organism>
<dbReference type="Gene3D" id="3.40.50.620">
    <property type="entry name" value="HUPs"/>
    <property type="match status" value="1"/>
</dbReference>
<proteinExistence type="predicted"/>
<keyword evidence="2" id="KW-1185">Reference proteome</keyword>